<dbReference type="RefSeq" id="WP_140990551.1">
    <property type="nucleotide sequence ID" value="NZ_VHIQ01000005.1"/>
</dbReference>
<organism evidence="2 3">
    <name type="scientific">Paucihalobacter ruber</name>
    <dbReference type="NCBI Taxonomy" id="2567861"/>
    <lineage>
        <taxon>Bacteria</taxon>
        <taxon>Pseudomonadati</taxon>
        <taxon>Bacteroidota</taxon>
        <taxon>Flavobacteriia</taxon>
        <taxon>Flavobacteriales</taxon>
        <taxon>Flavobacteriaceae</taxon>
        <taxon>Paucihalobacter</taxon>
    </lineage>
</organism>
<comment type="caution">
    <text evidence="2">The sequence shown here is derived from an EMBL/GenBank/DDBJ whole genome shotgun (WGS) entry which is preliminary data.</text>
</comment>
<proteinExistence type="predicted"/>
<keyword evidence="3" id="KW-1185">Reference proteome</keyword>
<feature type="transmembrane region" description="Helical" evidence="1">
    <location>
        <begin position="28"/>
        <end position="49"/>
    </location>
</feature>
<keyword evidence="1" id="KW-1133">Transmembrane helix</keyword>
<dbReference type="InterPro" id="IPR045749">
    <property type="entry name" value="DUF6090"/>
</dbReference>
<keyword evidence="1" id="KW-0812">Transmembrane</keyword>
<accession>A0A506PGU1</accession>
<name>A0A506PGU1_9FLAO</name>
<evidence type="ECO:0000313" key="3">
    <source>
        <dbReference type="Proteomes" id="UP000317332"/>
    </source>
</evidence>
<keyword evidence="1" id="KW-0472">Membrane</keyword>
<dbReference type="Proteomes" id="UP000317332">
    <property type="component" value="Unassembled WGS sequence"/>
</dbReference>
<protein>
    <submittedName>
        <fullName evidence="2">Uncharacterized protein</fullName>
    </submittedName>
</protein>
<sequence length="258" mass="30067">MIKIFRKIRQKLIEQSKVRSPASPAGRYFLYAIGEILLVVIGILIALQVNNWNENRKNQIEGIAMLKNLKSELTEDFSMMAYNLERLERRKAAADYLYQLITNDAERVEKDSTAIVAALMRCSYIHKFVPSFAVYNEIQNSGKLNLIRSDSIKKHLANYKSRVEESLRVESPYEITIKDFEKKAINFLLEIPFSENKILTERYSLINFNLFEIQKDKAFLSLLKHISYITTIELNVKKDLLIPRLEDLEDSIDKELLL</sequence>
<evidence type="ECO:0000313" key="2">
    <source>
        <dbReference type="EMBL" id="TPV32804.1"/>
    </source>
</evidence>
<dbReference type="Pfam" id="PF19578">
    <property type="entry name" value="DUF6090"/>
    <property type="match status" value="1"/>
</dbReference>
<dbReference type="AlphaFoldDB" id="A0A506PGU1"/>
<dbReference type="EMBL" id="VHIQ01000005">
    <property type="protein sequence ID" value="TPV32804.1"/>
    <property type="molecule type" value="Genomic_DNA"/>
</dbReference>
<gene>
    <name evidence="2" type="ORF">FJ651_10840</name>
</gene>
<dbReference type="OrthoDB" id="821805at2"/>
<reference evidence="2 3" key="1">
    <citation type="submission" date="2019-06" db="EMBL/GenBank/DDBJ databases">
        <title>Flavobacteriaceae Paucihalobacterium erythroidium CWB-1, complete genome.</title>
        <authorList>
            <person name="Wu S."/>
        </authorList>
    </citation>
    <scope>NUCLEOTIDE SEQUENCE [LARGE SCALE GENOMIC DNA]</scope>
    <source>
        <strain evidence="2 3">CWB-1</strain>
    </source>
</reference>
<evidence type="ECO:0000256" key="1">
    <source>
        <dbReference type="SAM" id="Phobius"/>
    </source>
</evidence>